<sequence>MQKVFEELTQAFRRAGGEISYEAFDRIVRKHATLFEDSETIYYLLQASGYPIEESLRGFRLKTMFTPWQMQEYCIIDIETNGSKPGRSQVIEIGAVMLKEGKIIDRLETFVACAYLPEHIIKLTGIEPTDLAEAPSRKEALTQLRNFMGDAVFTAHNAGFDHGFLNASFQRFGLGPIGNPVLCTIDLARRTFESERYGLAYLNESLDLGMQAHHRAYNDALAASKVLMKSFENIPESVKTTDELIRFSKSSKKERSETEKRKKKRREKKVNS</sequence>
<dbReference type="RefSeq" id="WP_013553122.1">
    <property type="nucleotide sequence ID" value="NC_014935.1"/>
</dbReference>
<proteinExistence type="predicted"/>
<dbReference type="STRING" id="749222.Nitsa_0152"/>
<organism evidence="5 6">
    <name type="scientific">Nitratifractor salsuginis (strain DSM 16511 / JCM 12458 / E9I37-1)</name>
    <dbReference type="NCBI Taxonomy" id="749222"/>
    <lineage>
        <taxon>Bacteria</taxon>
        <taxon>Pseudomonadati</taxon>
        <taxon>Campylobacterota</taxon>
        <taxon>Epsilonproteobacteria</taxon>
        <taxon>Campylobacterales</taxon>
        <taxon>Sulfurovaceae</taxon>
        <taxon>Nitratifractor</taxon>
    </lineage>
</organism>
<evidence type="ECO:0000259" key="4">
    <source>
        <dbReference type="SMART" id="SM00479"/>
    </source>
</evidence>
<keyword evidence="6" id="KW-1185">Reference proteome</keyword>
<gene>
    <name evidence="5" type="ordered locus">Nitsa_0152</name>
</gene>
<dbReference type="Proteomes" id="UP000008633">
    <property type="component" value="Chromosome"/>
</dbReference>
<dbReference type="AlphaFoldDB" id="E6WYQ4"/>
<dbReference type="GO" id="GO:0005829">
    <property type="term" value="C:cytosol"/>
    <property type="evidence" value="ECO:0007669"/>
    <property type="project" value="TreeGrafter"/>
</dbReference>
<feature type="compositionally biased region" description="Basic residues" evidence="3">
    <location>
        <begin position="261"/>
        <end position="272"/>
    </location>
</feature>
<dbReference type="InterPro" id="IPR013520">
    <property type="entry name" value="Ribonucl_H"/>
</dbReference>
<dbReference type="KEGG" id="nsa:Nitsa_0152"/>
<dbReference type="OrthoDB" id="9804290at2"/>
<name>E6WYQ4_NITSE</name>
<dbReference type="CDD" id="cd06127">
    <property type="entry name" value="DEDDh"/>
    <property type="match status" value="1"/>
</dbReference>
<evidence type="ECO:0000256" key="1">
    <source>
        <dbReference type="ARBA" id="ARBA00025483"/>
    </source>
</evidence>
<dbReference type="PANTHER" id="PTHR30231:SF41">
    <property type="entry name" value="DNA POLYMERASE III SUBUNIT EPSILON"/>
    <property type="match status" value="1"/>
</dbReference>
<dbReference type="HOGENOM" id="CLU_047806_4_0_7"/>
<dbReference type="Gene3D" id="3.30.420.10">
    <property type="entry name" value="Ribonuclease H-like superfamily/Ribonuclease H"/>
    <property type="match status" value="1"/>
</dbReference>
<evidence type="ECO:0000313" key="6">
    <source>
        <dbReference type="Proteomes" id="UP000008633"/>
    </source>
</evidence>
<protein>
    <submittedName>
        <fullName evidence="5">DNA polymerase III, epsilon subunit</fullName>
    </submittedName>
</protein>
<dbReference type="Pfam" id="PF00929">
    <property type="entry name" value="RNase_T"/>
    <property type="match status" value="1"/>
</dbReference>
<dbReference type="InterPro" id="IPR006054">
    <property type="entry name" value="DnaQ"/>
</dbReference>
<dbReference type="InterPro" id="IPR036397">
    <property type="entry name" value="RNaseH_sf"/>
</dbReference>
<dbReference type="GO" id="GO:0003677">
    <property type="term" value="F:DNA binding"/>
    <property type="evidence" value="ECO:0007669"/>
    <property type="project" value="InterPro"/>
</dbReference>
<dbReference type="GO" id="GO:0008408">
    <property type="term" value="F:3'-5' exonuclease activity"/>
    <property type="evidence" value="ECO:0007669"/>
    <property type="project" value="TreeGrafter"/>
</dbReference>
<dbReference type="NCBIfam" id="NF006316">
    <property type="entry name" value="PRK08517.1"/>
    <property type="match status" value="1"/>
</dbReference>
<feature type="domain" description="Exonuclease" evidence="4">
    <location>
        <begin position="72"/>
        <end position="236"/>
    </location>
</feature>
<feature type="compositionally biased region" description="Basic and acidic residues" evidence="3">
    <location>
        <begin position="249"/>
        <end position="260"/>
    </location>
</feature>
<dbReference type="FunFam" id="3.30.420.10:FF:000045">
    <property type="entry name" value="3'-5' exonuclease DinG"/>
    <property type="match status" value="1"/>
</dbReference>
<comment type="subunit">
    <text evidence="2">DNA polymerase III contains a core (composed of alpha, epsilon and theta chains) that associates with a tau subunit. This core dimerizes to form the POLIII' complex. PolIII' associates with the gamma complex (composed of gamma, delta, delta', psi and chi chains) and with the beta chain to form the complete DNA polymerase III complex.</text>
</comment>
<evidence type="ECO:0000256" key="3">
    <source>
        <dbReference type="SAM" id="MobiDB-lite"/>
    </source>
</evidence>
<dbReference type="InterPro" id="IPR012337">
    <property type="entry name" value="RNaseH-like_sf"/>
</dbReference>
<dbReference type="PANTHER" id="PTHR30231">
    <property type="entry name" value="DNA POLYMERASE III SUBUNIT EPSILON"/>
    <property type="match status" value="1"/>
</dbReference>
<dbReference type="NCBIfam" id="TIGR00573">
    <property type="entry name" value="dnaq"/>
    <property type="match status" value="1"/>
</dbReference>
<evidence type="ECO:0000256" key="2">
    <source>
        <dbReference type="ARBA" id="ARBA00026073"/>
    </source>
</evidence>
<reference evidence="6" key="2">
    <citation type="submission" date="2011-01" db="EMBL/GenBank/DDBJ databases">
        <title>The complete genome of Nitratifractor salsuginis DSM 16511.</title>
        <authorList>
            <consortium name="US DOE Joint Genome Institute (JGI-PGF)"/>
            <person name="Lucas S."/>
            <person name="Copeland A."/>
            <person name="Lapidus A."/>
            <person name="Bruce D."/>
            <person name="Goodwin L."/>
            <person name="Pitluck S."/>
            <person name="Kyrpides N."/>
            <person name="Mavromatis K."/>
            <person name="Ivanova N."/>
            <person name="Mikhailova N."/>
            <person name="Zeytun A."/>
            <person name="Detter J.C."/>
            <person name="Tapia R."/>
            <person name="Han C."/>
            <person name="Land M."/>
            <person name="Hauser L."/>
            <person name="Markowitz V."/>
            <person name="Cheng J.-F."/>
            <person name="Hugenholtz P."/>
            <person name="Woyke T."/>
            <person name="Wu D."/>
            <person name="Tindall B."/>
            <person name="Schuetze A."/>
            <person name="Brambilla E."/>
            <person name="Klenk H.-P."/>
            <person name="Eisen J.A."/>
        </authorList>
    </citation>
    <scope>NUCLEOTIDE SEQUENCE [LARGE SCALE GENOMIC DNA]</scope>
    <source>
        <strain evidence="6">DSM 16511 / JCM 12458 / E9I37-1</strain>
    </source>
</reference>
<dbReference type="eggNOG" id="COG2176">
    <property type="taxonomic scope" value="Bacteria"/>
</dbReference>
<feature type="region of interest" description="Disordered" evidence="3">
    <location>
        <begin position="249"/>
        <end position="272"/>
    </location>
</feature>
<evidence type="ECO:0000313" key="5">
    <source>
        <dbReference type="EMBL" id="ADV45425.1"/>
    </source>
</evidence>
<dbReference type="SMART" id="SM00479">
    <property type="entry name" value="EXOIII"/>
    <property type="match status" value="1"/>
</dbReference>
<dbReference type="EMBL" id="CP002452">
    <property type="protein sequence ID" value="ADV45425.1"/>
    <property type="molecule type" value="Genomic_DNA"/>
</dbReference>
<accession>E6WYQ4</accession>
<dbReference type="GO" id="GO:0045004">
    <property type="term" value="P:DNA replication proofreading"/>
    <property type="evidence" value="ECO:0007669"/>
    <property type="project" value="TreeGrafter"/>
</dbReference>
<reference evidence="5 6" key="1">
    <citation type="journal article" date="2011" name="Stand. Genomic Sci.">
        <title>Complete genome sequence of Nitratifractor salsuginis type strain (E9I37-1).</title>
        <authorList>
            <person name="Anderson I."/>
            <person name="Sikorski J."/>
            <person name="Zeytun A."/>
            <person name="Nolan M."/>
            <person name="Lapidus A."/>
            <person name="Lucas S."/>
            <person name="Hammon N."/>
            <person name="Deshpande S."/>
            <person name="Cheng J.F."/>
            <person name="Tapia R."/>
            <person name="Han C."/>
            <person name="Goodwin L."/>
            <person name="Pitluck S."/>
            <person name="Liolios K."/>
            <person name="Pagani I."/>
            <person name="Ivanova N."/>
            <person name="Huntemann M."/>
            <person name="Mavromatis K."/>
            <person name="Ovchinikova G."/>
            <person name="Pati A."/>
            <person name="Chen A."/>
            <person name="Palaniappan K."/>
            <person name="Land M."/>
            <person name="Hauser L."/>
            <person name="Brambilla E.M."/>
            <person name="Ngatchou-Djao O.D."/>
            <person name="Rohde M."/>
            <person name="Tindall B.J."/>
            <person name="Goker M."/>
            <person name="Detter J.C."/>
            <person name="Woyke T."/>
            <person name="Bristow J."/>
            <person name="Eisen J.A."/>
            <person name="Markowitz V."/>
            <person name="Hugenholtz P."/>
            <person name="Klenk H.P."/>
            <person name="Kyrpides N.C."/>
        </authorList>
    </citation>
    <scope>NUCLEOTIDE SEQUENCE [LARGE SCALE GENOMIC DNA]</scope>
    <source>
        <strain evidence="6">DSM 16511 / JCM 12458 / E9I37-1</strain>
    </source>
</reference>
<comment type="function">
    <text evidence="1">DNA polymerase III is a complex, multichain enzyme responsible for most of the replicative synthesis in bacteria. The epsilon subunit contain the editing function and is a proofreading 3'-5' exonuclease.</text>
</comment>
<dbReference type="SUPFAM" id="SSF53098">
    <property type="entry name" value="Ribonuclease H-like"/>
    <property type="match status" value="1"/>
</dbReference>
<dbReference type="GO" id="GO:0003887">
    <property type="term" value="F:DNA-directed DNA polymerase activity"/>
    <property type="evidence" value="ECO:0007669"/>
    <property type="project" value="InterPro"/>
</dbReference>